<evidence type="ECO:0000256" key="1">
    <source>
        <dbReference type="ARBA" id="ARBA00022737"/>
    </source>
</evidence>
<reference evidence="4 5" key="1">
    <citation type="submission" date="2021-06" db="EMBL/GenBank/DDBJ databases">
        <title>Sphingomonas sp. XMGL2, whole genome shotgun sequencing project.</title>
        <authorList>
            <person name="Zhao G."/>
            <person name="Shen L."/>
        </authorList>
    </citation>
    <scope>NUCLEOTIDE SEQUENCE [LARGE SCALE GENOMIC DNA]</scope>
    <source>
        <strain evidence="4 5">XMGL2</strain>
    </source>
</reference>
<dbReference type="EMBL" id="JAHKRT010000002">
    <property type="protein sequence ID" value="MBU3077331.1"/>
    <property type="molecule type" value="Genomic_DNA"/>
</dbReference>
<dbReference type="RefSeq" id="WP_216321372.1">
    <property type="nucleotide sequence ID" value="NZ_JAHKRT010000002.1"/>
</dbReference>
<feature type="domain" description="Sortilin N-terminal" evidence="3">
    <location>
        <begin position="115"/>
        <end position="240"/>
    </location>
</feature>
<evidence type="ECO:0000259" key="3">
    <source>
        <dbReference type="Pfam" id="PF15902"/>
    </source>
</evidence>
<dbReference type="PANTHER" id="PTHR43739">
    <property type="entry name" value="XYLOGLUCANASE (EUROFUNG)"/>
    <property type="match status" value="1"/>
</dbReference>
<dbReference type="Proteomes" id="UP000776276">
    <property type="component" value="Unassembled WGS sequence"/>
</dbReference>
<keyword evidence="5" id="KW-1185">Reference proteome</keyword>
<sequence length="1032" mass="112233">MAAGLLASVCPVSVVAQQPVSFGSLKWRNIGPNRGGRSIGAAGSPNRPLEYYFGATGGGLWKTTDGGISWQPVTDQKIASSSVGTVAISASNPDIVYIGTGETELRGNIIQGDGVYKTSDGGKTWKNVGLKDSQSIARILVDPANPDLVYAVVLGHPYDKNAERGIFRSRDGGASWQKILYKSDSAGAVDLTIDPHNRNVMFAAIWDVNRKPWQLTSGGPESGLYKSTDGGDTWKEITRNRGLPAGVIGKIGVSISGADGNRVYAMIENRDGGVFRSDDGGVTWAKTNDERKVRQRNFYYTRVYADPKRKDVVYAMNTSFFRSTDGGKTFAAIPTLHGDNHDLWIDPNDPDRMIEANDGGASVSVNGGKSWTLQNYPTAQLYHVATTADIPYQVCGAQQDNSTLCVPSDAGVNFRNPMGSKPGDWLYGVGGGESGYIAPDPKNPNIFYAGSQGALLTRYDRRTGRSDDVEPYPLFFSGMPASDLKERWQWTFPIVFDPHDPNRLYTSSQHLWMTTDKGQSWTQISPDLTRGDPATLGDSGGPITHDQNGPEIYGTIFAVAPSPITEGLIWTGSDDGYVHITRDGGKNWAKITPPDLKDFARVSIIDASPHDPATAYLAANRYQMGDRSPYLYRTHDYGKSWTKIVTGIPGDDFPRVIREDPVRKGLLYAGTEHGIYFSLDDGDHWQSLRLNLPDTQVPDLVIKNSDVVIATHGRSLYILDDVDWLRQYSGETASAPLHLFTPRPMTLQVNQAVIDYSLARPANKVTIDILKDGAVVNSFASAARGGADAGDGDDDEEEDGRRGRARPPATAAGLNRFTWNGQYAGPATFPGMIVWGAQAALGPRAVPGDYQVRITADGQSQTQPLKLLIDPRYPEVTQADLQKQFDLATRINADFSTANTIVLNIRKIREALATDPAVKSAAAPFLAKLAVIEGNLYQTRNRSGQDPLNFPIKLNNQIAALGAKMMRGYSAPPQQFYTIYDQLHQRLGVEQAAYAKATAEGFAKVNPVLARAKRPPLSEQALDSLPEPAAPR</sequence>
<evidence type="ECO:0000313" key="5">
    <source>
        <dbReference type="Proteomes" id="UP000776276"/>
    </source>
</evidence>
<dbReference type="InterPro" id="IPR031778">
    <property type="entry name" value="Sortilin_N"/>
</dbReference>
<evidence type="ECO:0000256" key="2">
    <source>
        <dbReference type="SAM" id="MobiDB-lite"/>
    </source>
</evidence>
<keyword evidence="4" id="KW-0378">Hydrolase</keyword>
<organism evidence="4 5">
    <name type="scientific">Sphingomonas quercus</name>
    <dbReference type="NCBI Taxonomy" id="2842451"/>
    <lineage>
        <taxon>Bacteria</taxon>
        <taxon>Pseudomonadati</taxon>
        <taxon>Pseudomonadota</taxon>
        <taxon>Alphaproteobacteria</taxon>
        <taxon>Sphingomonadales</taxon>
        <taxon>Sphingomonadaceae</taxon>
        <taxon>Sphingomonas</taxon>
    </lineage>
</organism>
<evidence type="ECO:0000313" key="4">
    <source>
        <dbReference type="EMBL" id="MBU3077331.1"/>
    </source>
</evidence>
<comment type="caution">
    <text evidence="4">The sequence shown here is derived from an EMBL/GenBank/DDBJ whole genome shotgun (WGS) entry which is preliminary data.</text>
</comment>
<dbReference type="InterPro" id="IPR052025">
    <property type="entry name" value="Xyloglucanase_GH74"/>
</dbReference>
<accession>A0ABS6BIS1</accession>
<proteinExistence type="predicted"/>
<dbReference type="Pfam" id="PF15902">
    <property type="entry name" value="Sortilin-Vps10"/>
    <property type="match status" value="1"/>
</dbReference>
<keyword evidence="1" id="KW-0677">Repeat</keyword>
<name>A0ABS6BIS1_9SPHN</name>
<gene>
    <name evidence="4" type="ORF">KOF26_05570</name>
</gene>
<protein>
    <submittedName>
        <fullName evidence="4">Glycosyl hydrolase</fullName>
    </submittedName>
</protein>
<dbReference type="CDD" id="cd15482">
    <property type="entry name" value="Sialidase_non-viral"/>
    <property type="match status" value="2"/>
</dbReference>
<dbReference type="GO" id="GO:0016787">
    <property type="term" value="F:hydrolase activity"/>
    <property type="evidence" value="ECO:0007669"/>
    <property type="project" value="UniProtKB-KW"/>
</dbReference>
<dbReference type="PANTHER" id="PTHR43739:SF5">
    <property type="entry name" value="EXO-ALPHA-SIALIDASE"/>
    <property type="match status" value="1"/>
</dbReference>
<feature type="region of interest" description="Disordered" evidence="2">
    <location>
        <begin position="783"/>
        <end position="809"/>
    </location>
</feature>